<dbReference type="Proteomes" id="UP000076154">
    <property type="component" value="Unassembled WGS sequence"/>
</dbReference>
<feature type="compositionally biased region" description="Low complexity" evidence="1">
    <location>
        <begin position="135"/>
        <end position="155"/>
    </location>
</feature>
<protein>
    <recommendedName>
        <fullName evidence="4">Proline-rich protein HUA1</fullName>
    </recommendedName>
</protein>
<feature type="compositionally biased region" description="Pro residues" evidence="1">
    <location>
        <begin position="341"/>
        <end position="370"/>
    </location>
</feature>
<comment type="caution">
    <text evidence="2">The sequence shown here is derived from an EMBL/GenBank/DDBJ whole genome shotgun (WGS) entry which is preliminary data.</text>
</comment>
<dbReference type="PANTHER" id="PTHR28031:SF1">
    <property type="entry name" value="PROLINE-RICH PROTEIN HUA1"/>
    <property type="match status" value="1"/>
</dbReference>
<keyword evidence="3" id="KW-1185">Reference proteome</keyword>
<feature type="compositionally biased region" description="Low complexity" evidence="1">
    <location>
        <begin position="309"/>
        <end position="323"/>
    </location>
</feature>
<accession>A0A369K2E2</accession>
<organism evidence="2 3">
    <name type="scientific">Hypsizygus marmoreus</name>
    <name type="common">White beech mushroom</name>
    <name type="synonym">Agaricus marmoreus</name>
    <dbReference type="NCBI Taxonomy" id="39966"/>
    <lineage>
        <taxon>Eukaryota</taxon>
        <taxon>Fungi</taxon>
        <taxon>Dikarya</taxon>
        <taxon>Basidiomycota</taxon>
        <taxon>Agaricomycotina</taxon>
        <taxon>Agaricomycetes</taxon>
        <taxon>Agaricomycetidae</taxon>
        <taxon>Agaricales</taxon>
        <taxon>Tricholomatineae</taxon>
        <taxon>Lyophyllaceae</taxon>
        <taxon>Hypsizygus</taxon>
    </lineage>
</organism>
<feature type="compositionally biased region" description="Polar residues" evidence="1">
    <location>
        <begin position="159"/>
        <end position="176"/>
    </location>
</feature>
<dbReference type="GO" id="GO:0005737">
    <property type="term" value="C:cytoplasm"/>
    <property type="evidence" value="ECO:0007669"/>
    <property type="project" value="TreeGrafter"/>
</dbReference>
<feature type="compositionally biased region" description="Low complexity" evidence="1">
    <location>
        <begin position="187"/>
        <end position="199"/>
    </location>
</feature>
<dbReference type="AlphaFoldDB" id="A0A369K2E2"/>
<evidence type="ECO:0000256" key="1">
    <source>
        <dbReference type="SAM" id="MobiDB-lite"/>
    </source>
</evidence>
<dbReference type="OrthoDB" id="2405700at2759"/>
<evidence type="ECO:0000313" key="2">
    <source>
        <dbReference type="EMBL" id="RDB27752.1"/>
    </source>
</evidence>
<dbReference type="InterPro" id="IPR038910">
    <property type="entry name" value="Hua1-like"/>
</dbReference>
<feature type="region of interest" description="Disordered" evidence="1">
    <location>
        <begin position="309"/>
        <end position="372"/>
    </location>
</feature>
<evidence type="ECO:0008006" key="4">
    <source>
        <dbReference type="Google" id="ProtNLM"/>
    </source>
</evidence>
<gene>
    <name evidence="2" type="ORF">Hypma_003199</name>
</gene>
<feature type="compositionally biased region" description="Polar residues" evidence="1">
    <location>
        <begin position="19"/>
        <end position="39"/>
    </location>
</feature>
<sequence length="429" mass="45276">MFPSPSPIGLLSGIVQMATAGSSNNPPRSPAVTSNRTRISSGGPASSSTGNSAAASDPIGLTEEPPPAYTPSPDVYQGEETIEYGPARPFQPPPRPSVHPQQWSRPAAVIHTTPQSQTSPSVWRQLADHLTSQLTGPRSSGTPSTHPTGSSSWSGYPGHQQQQSGYGPAPSTSHASLQVPHLPPRPVSSASSAPNSPSSDFARDFYAAGTGPEPELHRSAPSSPAGYAPPHGLPPPAPGTDDGRPTQTPTPGHPLLRDGKLLVYPKGYVCEKCHNMGFKHADPSHPCRKCWTKYAKPFQGPLTYVFTSDSSASSGTSPLSGSTFQRSLPSFRPPRQTVPHIRPPVPPPPPPRPAPPPQPAFYTPSHPPPNLHTISPYTPPPRNAIVYPAGDPRIGGRLCWRCDGRGSVSLLIFDSMTCEVCGGIGRVFN</sequence>
<proteinExistence type="predicted"/>
<dbReference type="FunCoup" id="A0A369K2E2">
    <property type="interactions" value="289"/>
</dbReference>
<reference evidence="2" key="1">
    <citation type="submission" date="2018-04" db="EMBL/GenBank/DDBJ databases">
        <title>Whole genome sequencing of Hypsizygus marmoreus.</title>
        <authorList>
            <person name="Choi I.-G."/>
            <person name="Min B."/>
            <person name="Kim J.-G."/>
            <person name="Kim S."/>
            <person name="Oh Y.-L."/>
            <person name="Kong W.-S."/>
            <person name="Park H."/>
            <person name="Jeong J."/>
            <person name="Song E.-S."/>
        </authorList>
    </citation>
    <scope>NUCLEOTIDE SEQUENCE [LARGE SCALE GENOMIC DNA]</scope>
    <source>
        <strain evidence="2">51987-8</strain>
    </source>
</reference>
<feature type="compositionally biased region" description="Low complexity" evidence="1">
    <location>
        <begin position="40"/>
        <end position="56"/>
    </location>
</feature>
<dbReference type="PANTHER" id="PTHR28031">
    <property type="entry name" value="PROLINE-RICH PROTEIN HUA1"/>
    <property type="match status" value="1"/>
</dbReference>
<feature type="compositionally biased region" description="Polar residues" evidence="1">
    <location>
        <begin position="112"/>
        <end position="122"/>
    </location>
</feature>
<dbReference type="STRING" id="39966.A0A369K2E2"/>
<feature type="region of interest" description="Disordered" evidence="1">
    <location>
        <begin position="19"/>
        <end position="258"/>
    </location>
</feature>
<feature type="compositionally biased region" description="Low complexity" evidence="1">
    <location>
        <begin position="219"/>
        <end position="230"/>
    </location>
</feature>
<evidence type="ECO:0000313" key="3">
    <source>
        <dbReference type="Proteomes" id="UP000076154"/>
    </source>
</evidence>
<dbReference type="InParanoid" id="A0A369K2E2"/>
<dbReference type="EMBL" id="LUEZ02000014">
    <property type="protein sequence ID" value="RDB27752.1"/>
    <property type="molecule type" value="Genomic_DNA"/>
</dbReference>
<name>A0A369K2E2_HYPMA</name>